<dbReference type="SUPFAM" id="SSF56954">
    <property type="entry name" value="Outer membrane efflux proteins (OEP)"/>
    <property type="match status" value="1"/>
</dbReference>
<proteinExistence type="predicted"/>
<dbReference type="PROSITE" id="PS51257">
    <property type="entry name" value="PROKAR_LIPOPROTEIN"/>
    <property type="match status" value="1"/>
</dbReference>
<dbReference type="RefSeq" id="WP_007799201.1">
    <property type="nucleotide sequence ID" value="NZ_DS022276.1"/>
</dbReference>
<sequence>MTPKKTALLSLTLGLAACTVGPEYQAPSETLAVAFAEGSAQPIGQAAQQYWWRAFNDNMLNELVQTGLDQTSTSRPRSRRWRKHRPWPGRRAFRAW</sequence>
<gene>
    <name evidence="2" type="ORF">R2601_21246</name>
</gene>
<comment type="caution">
    <text evidence="2">The sequence shown here is derived from an EMBL/GenBank/DDBJ whole genome shotgun (WGS) entry which is preliminary data.</text>
</comment>
<dbReference type="AlphaFoldDB" id="Q0FSZ0"/>
<keyword evidence="3" id="KW-1185">Reference proteome</keyword>
<protein>
    <submittedName>
        <fullName evidence="2">Nodulation protein (Outer membrane efflux protein)</fullName>
    </submittedName>
</protein>
<organism evidence="2 3">
    <name type="scientific">Salipiger bermudensis (strain DSM 26914 / JCM 13377 / KCTC 12554 / HTCC2601)</name>
    <name type="common">Pelagibaca bermudensis</name>
    <dbReference type="NCBI Taxonomy" id="314265"/>
    <lineage>
        <taxon>Bacteria</taxon>
        <taxon>Pseudomonadati</taxon>
        <taxon>Pseudomonadota</taxon>
        <taxon>Alphaproteobacteria</taxon>
        <taxon>Rhodobacterales</taxon>
        <taxon>Roseobacteraceae</taxon>
        <taxon>Salipiger</taxon>
    </lineage>
</organism>
<dbReference type="STRING" id="314265.R2601_21246"/>
<name>Q0FSZ0_SALBH</name>
<dbReference type="EMBL" id="AATQ01000007">
    <property type="protein sequence ID" value="EAU47379.1"/>
    <property type="molecule type" value="Genomic_DNA"/>
</dbReference>
<dbReference type="Gene3D" id="1.20.1600.10">
    <property type="entry name" value="Outer membrane efflux proteins (OEP)"/>
    <property type="match status" value="1"/>
</dbReference>
<evidence type="ECO:0000256" key="1">
    <source>
        <dbReference type="SAM" id="MobiDB-lite"/>
    </source>
</evidence>
<feature type="compositionally biased region" description="Basic residues" evidence="1">
    <location>
        <begin position="76"/>
        <end position="96"/>
    </location>
</feature>
<dbReference type="HOGENOM" id="CLU_2357210_0_0_5"/>
<feature type="region of interest" description="Disordered" evidence="1">
    <location>
        <begin position="68"/>
        <end position="96"/>
    </location>
</feature>
<reference evidence="2 3" key="1">
    <citation type="journal article" date="2010" name="J. Bacteriol.">
        <title>Genome sequences of Pelagibaca bermudensis HTCC2601T and Maritimibacter alkaliphilus HTCC2654T, the type strains of two marine Roseobacter genera.</title>
        <authorList>
            <person name="Thrash J.C."/>
            <person name="Cho J.C."/>
            <person name="Ferriera S."/>
            <person name="Johnson J."/>
            <person name="Vergin K.L."/>
            <person name="Giovannoni S.J."/>
        </authorList>
    </citation>
    <scope>NUCLEOTIDE SEQUENCE [LARGE SCALE GENOMIC DNA]</scope>
    <source>
        <strain evidence="3">DSM 26914 / JCM 13377 / KCTC 12554 / HTCC2601</strain>
    </source>
</reference>
<evidence type="ECO:0000313" key="2">
    <source>
        <dbReference type="EMBL" id="EAU47379.1"/>
    </source>
</evidence>
<dbReference type="Proteomes" id="UP000006230">
    <property type="component" value="Unassembled WGS sequence"/>
</dbReference>
<evidence type="ECO:0000313" key="3">
    <source>
        <dbReference type="Proteomes" id="UP000006230"/>
    </source>
</evidence>
<accession>Q0FSZ0</accession>